<comment type="caution">
    <text evidence="2">The sequence shown here is derived from an EMBL/GenBank/DDBJ whole genome shotgun (WGS) entry which is preliminary data.</text>
</comment>
<evidence type="ECO:0000256" key="1">
    <source>
        <dbReference type="SAM" id="Phobius"/>
    </source>
</evidence>
<feature type="transmembrane region" description="Helical" evidence="1">
    <location>
        <begin position="12"/>
        <end position="28"/>
    </location>
</feature>
<dbReference type="EMBL" id="AAXW01000002">
    <property type="protein sequence ID" value="EAZ93869.1"/>
    <property type="molecule type" value="Genomic_DNA"/>
</dbReference>
<evidence type="ECO:0000313" key="3">
    <source>
        <dbReference type="Proteomes" id="UP000003781"/>
    </source>
</evidence>
<evidence type="ECO:0000313" key="2">
    <source>
        <dbReference type="EMBL" id="EAZ93869.1"/>
    </source>
</evidence>
<keyword evidence="1" id="KW-0812">Transmembrane</keyword>
<keyword evidence="1" id="KW-0472">Membrane</keyword>
<sequence length="29" mass="3648">MISLRKNWVSYLLLYRFFLLGYHVQIIFN</sequence>
<gene>
    <name evidence="2" type="ORF">CY0110_18777</name>
</gene>
<protein>
    <submittedName>
        <fullName evidence="2">Uncharacterized protein</fullName>
    </submittedName>
</protein>
<reference evidence="2 3" key="1">
    <citation type="submission" date="2007-03" db="EMBL/GenBank/DDBJ databases">
        <authorList>
            <person name="Stal L."/>
            <person name="Ferriera S."/>
            <person name="Johnson J."/>
            <person name="Kravitz S."/>
            <person name="Beeson K."/>
            <person name="Sutton G."/>
            <person name="Rogers Y.-H."/>
            <person name="Friedman R."/>
            <person name="Frazier M."/>
            <person name="Venter J.C."/>
        </authorList>
    </citation>
    <scope>NUCLEOTIDE SEQUENCE [LARGE SCALE GENOMIC DNA]</scope>
    <source>
        <strain evidence="2 3">CCY0110</strain>
    </source>
</reference>
<proteinExistence type="predicted"/>
<accession>A3IJ87</accession>
<dbReference type="AlphaFoldDB" id="A3IJ87"/>
<organism evidence="2 3">
    <name type="scientific">Crocosphaera chwakensis CCY0110</name>
    <dbReference type="NCBI Taxonomy" id="391612"/>
    <lineage>
        <taxon>Bacteria</taxon>
        <taxon>Bacillati</taxon>
        <taxon>Cyanobacteriota</taxon>
        <taxon>Cyanophyceae</taxon>
        <taxon>Oscillatoriophycideae</taxon>
        <taxon>Chroococcales</taxon>
        <taxon>Aphanothecaceae</taxon>
        <taxon>Crocosphaera</taxon>
        <taxon>Crocosphaera chwakensis</taxon>
    </lineage>
</organism>
<name>A3IJ87_9CHRO</name>
<keyword evidence="1" id="KW-1133">Transmembrane helix</keyword>
<keyword evidence="3" id="KW-1185">Reference proteome</keyword>
<dbReference type="Proteomes" id="UP000003781">
    <property type="component" value="Unassembled WGS sequence"/>
</dbReference>